<dbReference type="Proteomes" id="UP000325375">
    <property type="component" value="Unassembled WGS sequence"/>
</dbReference>
<reference evidence="1 2" key="1">
    <citation type="submission" date="2019-09" db="EMBL/GenBank/DDBJ databases">
        <authorList>
            <person name="Chandra G."/>
            <person name="Truman W A."/>
        </authorList>
    </citation>
    <scope>NUCLEOTIDE SEQUENCE [LARGE SCALE GENOMIC DNA]</scope>
    <source>
        <strain evidence="1">PS718</strain>
    </source>
</reference>
<dbReference type="EMBL" id="CABVHX010000029">
    <property type="protein sequence ID" value="VVO30060.1"/>
    <property type="molecule type" value="Genomic_DNA"/>
</dbReference>
<protein>
    <submittedName>
        <fullName evidence="1">Uncharacterized protein</fullName>
    </submittedName>
</protein>
<name>A0A5E7ET13_PSEFL</name>
<evidence type="ECO:0000313" key="1">
    <source>
        <dbReference type="EMBL" id="VVO30060.1"/>
    </source>
</evidence>
<dbReference type="AlphaFoldDB" id="A0A5E7ET13"/>
<organism evidence="1 2">
    <name type="scientific">Pseudomonas fluorescens</name>
    <dbReference type="NCBI Taxonomy" id="294"/>
    <lineage>
        <taxon>Bacteria</taxon>
        <taxon>Pseudomonadati</taxon>
        <taxon>Pseudomonadota</taxon>
        <taxon>Gammaproteobacteria</taxon>
        <taxon>Pseudomonadales</taxon>
        <taxon>Pseudomonadaceae</taxon>
        <taxon>Pseudomonas</taxon>
    </lineage>
</organism>
<gene>
    <name evidence="1" type="ORF">PS718_04905</name>
</gene>
<proteinExistence type="predicted"/>
<dbReference type="RefSeq" id="WP_150604979.1">
    <property type="nucleotide sequence ID" value="NZ_CABVHX010000029.1"/>
</dbReference>
<evidence type="ECO:0000313" key="2">
    <source>
        <dbReference type="Proteomes" id="UP000325375"/>
    </source>
</evidence>
<accession>A0A5E7ET13</accession>
<sequence>MTDANVRSLLKEAKNSSGSFSAEVDQVPFLRGKKFLFLKVGEDYFIVGDDSGEHWVTFSVPASLEEDGPHTVKKYAGGLAWQVMIKKEVEDVLSGSATVTFENDRTRVKGEIDFVLVSGKKVTGKFDVWNV</sequence>